<dbReference type="HOGENOM" id="CLU_2960487_0_0_1"/>
<dbReference type="Proteomes" id="UP000008177">
    <property type="component" value="Unplaced contigs"/>
</dbReference>
<organism evidence="1 2">
    <name type="scientific">Botryotinia fuckeliana (strain T4)</name>
    <name type="common">Noble rot fungus</name>
    <name type="synonym">Botrytis cinerea</name>
    <dbReference type="NCBI Taxonomy" id="999810"/>
    <lineage>
        <taxon>Eukaryota</taxon>
        <taxon>Fungi</taxon>
        <taxon>Dikarya</taxon>
        <taxon>Ascomycota</taxon>
        <taxon>Pezizomycotina</taxon>
        <taxon>Leotiomycetes</taxon>
        <taxon>Helotiales</taxon>
        <taxon>Sclerotiniaceae</taxon>
        <taxon>Botrytis</taxon>
    </lineage>
</organism>
<name>G2YCD4_BOTF4</name>
<proteinExistence type="predicted"/>
<sequence>MTNRLPSIHPSLTKQFLTHPHLSLSYKNNCTYTALKVQPANLSIATESWKSGSFIPGIE</sequence>
<reference evidence="2" key="1">
    <citation type="journal article" date="2011" name="PLoS Genet.">
        <title>Genomic analysis of the necrotrophic fungal pathogens Sclerotinia sclerotiorum and Botrytis cinerea.</title>
        <authorList>
            <person name="Amselem J."/>
            <person name="Cuomo C.A."/>
            <person name="van Kan J.A."/>
            <person name="Viaud M."/>
            <person name="Benito E.P."/>
            <person name="Couloux A."/>
            <person name="Coutinho P.M."/>
            <person name="de Vries R.P."/>
            <person name="Dyer P.S."/>
            <person name="Fillinger S."/>
            <person name="Fournier E."/>
            <person name="Gout L."/>
            <person name="Hahn M."/>
            <person name="Kohn L."/>
            <person name="Lapalu N."/>
            <person name="Plummer K.M."/>
            <person name="Pradier J.M."/>
            <person name="Quevillon E."/>
            <person name="Sharon A."/>
            <person name="Simon A."/>
            <person name="ten Have A."/>
            <person name="Tudzynski B."/>
            <person name="Tudzynski P."/>
            <person name="Wincker P."/>
            <person name="Andrew M."/>
            <person name="Anthouard V."/>
            <person name="Beever R.E."/>
            <person name="Beffa R."/>
            <person name="Benoit I."/>
            <person name="Bouzid O."/>
            <person name="Brault B."/>
            <person name="Chen Z."/>
            <person name="Choquer M."/>
            <person name="Collemare J."/>
            <person name="Cotton P."/>
            <person name="Danchin E.G."/>
            <person name="Da Silva C."/>
            <person name="Gautier A."/>
            <person name="Giraud C."/>
            <person name="Giraud T."/>
            <person name="Gonzalez C."/>
            <person name="Grossetete S."/>
            <person name="Guldener U."/>
            <person name="Henrissat B."/>
            <person name="Howlett B.J."/>
            <person name="Kodira C."/>
            <person name="Kretschmer M."/>
            <person name="Lappartient A."/>
            <person name="Leroch M."/>
            <person name="Levis C."/>
            <person name="Mauceli E."/>
            <person name="Neuveglise C."/>
            <person name="Oeser B."/>
            <person name="Pearson M."/>
            <person name="Poulain J."/>
            <person name="Poussereau N."/>
            <person name="Quesneville H."/>
            <person name="Rascle C."/>
            <person name="Schumacher J."/>
            <person name="Segurens B."/>
            <person name="Sexton A."/>
            <person name="Silva E."/>
            <person name="Sirven C."/>
            <person name="Soanes D.M."/>
            <person name="Talbot N.J."/>
            <person name="Templeton M."/>
            <person name="Yandava C."/>
            <person name="Yarden O."/>
            <person name="Zeng Q."/>
            <person name="Rollins J.A."/>
            <person name="Lebrun M.H."/>
            <person name="Dickman M."/>
        </authorList>
    </citation>
    <scope>NUCLEOTIDE SEQUENCE [LARGE SCALE GENOMIC DNA]</scope>
    <source>
        <strain evidence="2">T4</strain>
    </source>
</reference>
<dbReference type="AlphaFoldDB" id="G2YCD4"/>
<dbReference type="InParanoid" id="G2YCD4"/>
<protein>
    <submittedName>
        <fullName evidence="1">Uncharacterized protein</fullName>
    </submittedName>
</protein>
<gene>
    <name evidence="1" type="ORF">BofuT4_uP099310.1</name>
</gene>
<evidence type="ECO:0000313" key="1">
    <source>
        <dbReference type="EMBL" id="CCD49554.1"/>
    </source>
</evidence>
<dbReference type="EMBL" id="FQ790316">
    <property type="protein sequence ID" value="CCD49554.1"/>
    <property type="molecule type" value="Genomic_DNA"/>
</dbReference>
<evidence type="ECO:0000313" key="2">
    <source>
        <dbReference type="Proteomes" id="UP000008177"/>
    </source>
</evidence>
<accession>G2YCD4</accession>